<reference evidence="1 2" key="1">
    <citation type="journal article" date="2022" name="bioRxiv">
        <title>The genome of the oomycete Peronosclerospora sorghi, a cosmopolitan pathogen of maize and sorghum, is inflated with dispersed pseudogenes.</title>
        <authorList>
            <person name="Fletcher K."/>
            <person name="Martin F."/>
            <person name="Isakeit T."/>
            <person name="Cavanaugh K."/>
            <person name="Magill C."/>
            <person name="Michelmore R."/>
        </authorList>
    </citation>
    <scope>NUCLEOTIDE SEQUENCE [LARGE SCALE GENOMIC DNA]</scope>
    <source>
        <strain evidence="1">P6</strain>
    </source>
</reference>
<keyword evidence="2" id="KW-1185">Reference proteome</keyword>
<comment type="caution">
    <text evidence="1">The sequence shown here is derived from an EMBL/GenBank/DDBJ whole genome shotgun (WGS) entry which is preliminary data.</text>
</comment>
<protein>
    <submittedName>
        <fullName evidence="1">Uncharacterized protein</fullName>
    </submittedName>
</protein>
<proteinExistence type="predicted"/>
<dbReference type="EMBL" id="CM047582">
    <property type="protein sequence ID" value="KAI9915982.1"/>
    <property type="molecule type" value="Genomic_DNA"/>
</dbReference>
<organism evidence="1 2">
    <name type="scientific">Peronosclerospora sorghi</name>
    <dbReference type="NCBI Taxonomy" id="230839"/>
    <lineage>
        <taxon>Eukaryota</taxon>
        <taxon>Sar</taxon>
        <taxon>Stramenopiles</taxon>
        <taxon>Oomycota</taxon>
        <taxon>Peronosporomycetes</taxon>
        <taxon>Peronosporales</taxon>
        <taxon>Peronosporaceae</taxon>
        <taxon>Peronosclerospora</taxon>
    </lineage>
</organism>
<evidence type="ECO:0000313" key="1">
    <source>
        <dbReference type="EMBL" id="KAI9915982.1"/>
    </source>
</evidence>
<dbReference type="Proteomes" id="UP001163321">
    <property type="component" value="Chromosome 3"/>
</dbReference>
<accession>A0ACC0WB58</accession>
<evidence type="ECO:0000313" key="2">
    <source>
        <dbReference type="Proteomes" id="UP001163321"/>
    </source>
</evidence>
<sequence>MNEYGLIEVKYEEKSEETVELTEQDKVENNSNFRCDVIRFTFDSMANNDVETREDEKHDSDRSRTKLFRNLGMKCDLGLHNIVKQALSVRQICQ</sequence>
<gene>
    <name evidence="1" type="ORF">PsorP6_008401</name>
</gene>
<name>A0ACC0WB58_9STRA</name>